<dbReference type="Pfam" id="PF00067">
    <property type="entry name" value="p450"/>
    <property type="match status" value="2"/>
</dbReference>
<evidence type="ECO:0000256" key="4">
    <source>
        <dbReference type="ARBA" id="ARBA00022723"/>
    </source>
</evidence>
<keyword evidence="7 8" id="KW-0503">Monooxygenase</keyword>
<comment type="caution">
    <text evidence="10">The sequence shown here is derived from an EMBL/GenBank/DDBJ whole genome shotgun (WGS) entry which is preliminary data.</text>
</comment>
<dbReference type="PANTHER" id="PTHR24305">
    <property type="entry name" value="CYTOCHROME P450"/>
    <property type="match status" value="1"/>
</dbReference>
<dbReference type="GO" id="GO:0004497">
    <property type="term" value="F:monooxygenase activity"/>
    <property type="evidence" value="ECO:0007669"/>
    <property type="project" value="UniProtKB-KW"/>
</dbReference>
<keyword evidence="9" id="KW-0472">Membrane</keyword>
<keyword evidence="9" id="KW-0812">Transmembrane</keyword>
<dbReference type="InterPro" id="IPR050121">
    <property type="entry name" value="Cytochrome_P450_monoxygenase"/>
</dbReference>
<dbReference type="PRINTS" id="PR00463">
    <property type="entry name" value="EP450I"/>
</dbReference>
<sequence length="454" mass="51770">MALTILNFQAIAGTSVILALFFALWRTIYNVFFHPLRDYPGPLAYRASRFPFIFTQIRGKLPFKVLEWSDKYGPVIRIAPNELAYTHPDAWQNIYGHHTGAAKGGHEEFPKSPHTYQTKGIQVSIAGDTKFRHRKLRKQLSPIFSERAIRDQEAVIGKYVTLLIQRLREHCVERESGRPRRLDMKAWYNWTTFDIMGDMSYGESFGCLERAAYDPWVADISETVRSGAEMQAFKLLGLENILFWGDFATVRSNAAVLTIAGSETTATTLCGVTFLLLRAPECLEKLAREVRTSFASEDEINMSSVGKLTYMIACLNETLRRYPPVPTGMPRVVPKGGATVIDHFVPEGTTVGVWQWAMYHSTQNFKDPFEFNPDRLLDTNTTDSMKALQPFSVGPRDCIGRNLALNEMKVILARILWNFDMEAADDNKAWMDTQKAYFLWHKPELPVYFKPVPK</sequence>
<dbReference type="InterPro" id="IPR036396">
    <property type="entry name" value="Cyt_P450_sf"/>
</dbReference>
<evidence type="ECO:0000256" key="1">
    <source>
        <dbReference type="ARBA" id="ARBA00001971"/>
    </source>
</evidence>
<dbReference type="CDD" id="cd11058">
    <property type="entry name" value="CYP60B-like"/>
    <property type="match status" value="1"/>
</dbReference>
<name>A0ABR1RRV8_9PEZI</name>
<evidence type="ECO:0000313" key="11">
    <source>
        <dbReference type="Proteomes" id="UP001444661"/>
    </source>
</evidence>
<evidence type="ECO:0000256" key="2">
    <source>
        <dbReference type="ARBA" id="ARBA00010617"/>
    </source>
</evidence>
<proteinExistence type="inferred from homology"/>
<keyword evidence="5 8" id="KW-0560">Oxidoreductase</keyword>
<evidence type="ECO:0000256" key="8">
    <source>
        <dbReference type="RuleBase" id="RU000461"/>
    </source>
</evidence>
<evidence type="ECO:0000256" key="9">
    <source>
        <dbReference type="SAM" id="Phobius"/>
    </source>
</evidence>
<organism evidence="10 11">
    <name type="scientific">Apiospora rasikravindrae</name>
    <dbReference type="NCBI Taxonomy" id="990691"/>
    <lineage>
        <taxon>Eukaryota</taxon>
        <taxon>Fungi</taxon>
        <taxon>Dikarya</taxon>
        <taxon>Ascomycota</taxon>
        <taxon>Pezizomycotina</taxon>
        <taxon>Sordariomycetes</taxon>
        <taxon>Xylariomycetidae</taxon>
        <taxon>Amphisphaeriales</taxon>
        <taxon>Apiosporaceae</taxon>
        <taxon>Apiospora</taxon>
    </lineage>
</organism>
<evidence type="ECO:0000256" key="5">
    <source>
        <dbReference type="ARBA" id="ARBA00023002"/>
    </source>
</evidence>
<dbReference type="InterPro" id="IPR002401">
    <property type="entry name" value="Cyt_P450_E_grp-I"/>
</dbReference>
<dbReference type="PANTHER" id="PTHR24305:SF230">
    <property type="entry name" value="P450, PUTATIVE (EUROFUNG)-RELATED"/>
    <property type="match status" value="1"/>
</dbReference>
<reference evidence="10 11" key="1">
    <citation type="submission" date="2023-01" db="EMBL/GenBank/DDBJ databases">
        <title>Analysis of 21 Apiospora genomes using comparative genomics revels a genus with tremendous synthesis potential of carbohydrate active enzymes and secondary metabolites.</title>
        <authorList>
            <person name="Sorensen T."/>
        </authorList>
    </citation>
    <scope>NUCLEOTIDE SEQUENCE [LARGE SCALE GENOMIC DNA]</scope>
    <source>
        <strain evidence="10 11">CBS 33761</strain>
    </source>
</reference>
<dbReference type="Proteomes" id="UP001444661">
    <property type="component" value="Unassembled WGS sequence"/>
</dbReference>
<evidence type="ECO:0000256" key="3">
    <source>
        <dbReference type="ARBA" id="ARBA00022617"/>
    </source>
</evidence>
<accession>A0ABR1RRV8</accession>
<feature type="transmembrane region" description="Helical" evidence="9">
    <location>
        <begin position="6"/>
        <end position="25"/>
    </location>
</feature>
<evidence type="ECO:0000256" key="6">
    <source>
        <dbReference type="ARBA" id="ARBA00023004"/>
    </source>
</evidence>
<dbReference type="SUPFAM" id="SSF48264">
    <property type="entry name" value="Cytochrome P450"/>
    <property type="match status" value="1"/>
</dbReference>
<dbReference type="InterPro" id="IPR017972">
    <property type="entry name" value="Cyt_P450_CS"/>
</dbReference>
<dbReference type="Gene3D" id="1.10.630.10">
    <property type="entry name" value="Cytochrome P450"/>
    <property type="match status" value="2"/>
</dbReference>
<keyword evidence="3 8" id="KW-0349">Heme</keyword>
<keyword evidence="4 8" id="KW-0479">Metal-binding</keyword>
<keyword evidence="9" id="KW-1133">Transmembrane helix</keyword>
<dbReference type="EMBL" id="JAQQWK010000013">
    <property type="protein sequence ID" value="KAK8017701.1"/>
    <property type="molecule type" value="Genomic_DNA"/>
</dbReference>
<protein>
    <submittedName>
        <fullName evidence="10">Cytochrome P450 monooxygenase 1</fullName>
    </submittedName>
</protein>
<dbReference type="PROSITE" id="PS00086">
    <property type="entry name" value="CYTOCHROME_P450"/>
    <property type="match status" value="1"/>
</dbReference>
<comment type="cofactor">
    <cofactor evidence="1">
        <name>heme</name>
        <dbReference type="ChEBI" id="CHEBI:30413"/>
    </cofactor>
</comment>
<dbReference type="InterPro" id="IPR001128">
    <property type="entry name" value="Cyt_P450"/>
</dbReference>
<evidence type="ECO:0000313" key="10">
    <source>
        <dbReference type="EMBL" id="KAK8017701.1"/>
    </source>
</evidence>
<keyword evidence="6 8" id="KW-0408">Iron</keyword>
<keyword evidence="11" id="KW-1185">Reference proteome</keyword>
<gene>
    <name evidence="10" type="ORF">PG993_014027</name>
</gene>
<comment type="similarity">
    <text evidence="2 8">Belongs to the cytochrome P450 family.</text>
</comment>
<dbReference type="PRINTS" id="PR00385">
    <property type="entry name" value="P450"/>
</dbReference>
<evidence type="ECO:0000256" key="7">
    <source>
        <dbReference type="ARBA" id="ARBA00023033"/>
    </source>
</evidence>